<dbReference type="GO" id="GO:0009403">
    <property type="term" value="P:toxin biosynthetic process"/>
    <property type="evidence" value="ECO:0007669"/>
    <property type="project" value="InterPro"/>
</dbReference>
<reference evidence="6" key="1">
    <citation type="submission" date="2023-03" db="EMBL/GenBank/DDBJ databases">
        <title>Edaphobacter sp.</title>
        <authorList>
            <person name="Huber K.J."/>
            <person name="Papendorf J."/>
            <person name="Pilke C."/>
            <person name="Bunk B."/>
            <person name="Sproeer C."/>
            <person name="Pester M."/>
        </authorList>
    </citation>
    <scope>NUCLEOTIDE SEQUENCE</scope>
    <source>
        <strain evidence="6">DSM 109919</strain>
        <strain evidence="7">DSM 109920</strain>
    </source>
</reference>
<feature type="transmembrane region" description="Helical" evidence="5">
    <location>
        <begin position="30"/>
        <end position="50"/>
    </location>
</feature>
<evidence type="ECO:0000256" key="3">
    <source>
        <dbReference type="ARBA" id="ARBA00022989"/>
    </source>
</evidence>
<comment type="subcellular location">
    <subcellularLocation>
        <location evidence="1">Membrane</location>
        <topology evidence="1">Multi-pass membrane protein</topology>
    </subcellularLocation>
</comment>
<dbReference type="InterPro" id="IPR052719">
    <property type="entry name" value="CvpA-like"/>
</dbReference>
<dbReference type="AlphaFoldDB" id="A0AAU7CVN6"/>
<accession>A0AAU7CVN6</accession>
<evidence type="ECO:0000256" key="4">
    <source>
        <dbReference type="ARBA" id="ARBA00023136"/>
    </source>
</evidence>
<dbReference type="InterPro" id="IPR003825">
    <property type="entry name" value="Colicin-V_CvpA"/>
</dbReference>
<dbReference type="RefSeq" id="WP_348266514.1">
    <property type="nucleotide sequence ID" value="NZ_CP121194.1"/>
</dbReference>
<dbReference type="PANTHER" id="PTHR36926:SF1">
    <property type="entry name" value="COLICIN V PRODUCTION PROTEIN"/>
    <property type="match status" value="1"/>
</dbReference>
<evidence type="ECO:0000256" key="1">
    <source>
        <dbReference type="ARBA" id="ARBA00004141"/>
    </source>
</evidence>
<dbReference type="GO" id="GO:0016020">
    <property type="term" value="C:membrane"/>
    <property type="evidence" value="ECO:0007669"/>
    <property type="project" value="UniProtKB-SubCell"/>
</dbReference>
<organism evidence="6">
    <name type="scientific">Edaphobacter paludis</name>
    <dbReference type="NCBI Taxonomy" id="3035702"/>
    <lineage>
        <taxon>Bacteria</taxon>
        <taxon>Pseudomonadati</taxon>
        <taxon>Acidobacteriota</taxon>
        <taxon>Terriglobia</taxon>
        <taxon>Terriglobales</taxon>
        <taxon>Acidobacteriaceae</taxon>
        <taxon>Edaphobacter</taxon>
    </lineage>
</organism>
<name>A0AAU7CVN6_9BACT</name>
<dbReference type="EMBL" id="CP121195">
    <property type="protein sequence ID" value="XBH12215.1"/>
    <property type="molecule type" value="Genomic_DNA"/>
</dbReference>
<dbReference type="KEGG" id="epl:P4G45_10930"/>
<evidence type="ECO:0000313" key="6">
    <source>
        <dbReference type="EMBL" id="XBH09005.1"/>
    </source>
</evidence>
<evidence type="ECO:0000256" key="2">
    <source>
        <dbReference type="ARBA" id="ARBA00022692"/>
    </source>
</evidence>
<keyword evidence="4 5" id="KW-0472">Membrane</keyword>
<feature type="transmembrane region" description="Helical" evidence="5">
    <location>
        <begin position="105"/>
        <end position="127"/>
    </location>
</feature>
<evidence type="ECO:0000313" key="7">
    <source>
        <dbReference type="EMBL" id="XBH12215.1"/>
    </source>
</evidence>
<accession>A0AAU7D563</accession>
<feature type="transmembrane region" description="Helical" evidence="5">
    <location>
        <begin position="62"/>
        <end position="84"/>
    </location>
</feature>
<evidence type="ECO:0000256" key="5">
    <source>
        <dbReference type="SAM" id="Phobius"/>
    </source>
</evidence>
<keyword evidence="2 5" id="KW-0812">Transmembrane</keyword>
<feature type="transmembrane region" description="Helical" evidence="5">
    <location>
        <begin position="6"/>
        <end position="23"/>
    </location>
</feature>
<keyword evidence="3 5" id="KW-1133">Transmembrane helix</keyword>
<gene>
    <name evidence="6" type="ORF">P4G45_10930</name>
    <name evidence="7" type="ORF">P8936_10905</name>
</gene>
<dbReference type="EMBL" id="CP121194">
    <property type="protein sequence ID" value="XBH09005.1"/>
    <property type="molecule type" value="Genomic_DNA"/>
</dbReference>
<proteinExistence type="predicted"/>
<dbReference type="Pfam" id="PF02674">
    <property type="entry name" value="Colicin_V"/>
    <property type="match status" value="1"/>
</dbReference>
<dbReference type="PANTHER" id="PTHR36926">
    <property type="entry name" value="COLICIN V PRODUCTION PROTEIN"/>
    <property type="match status" value="1"/>
</dbReference>
<sequence>MNLNYFDWFLIAVLAWSTIMAFMRGLLLELFALGGLIAGILLASWNYPIVARILERVVTATTVANVVAFLVIAISVMIVCALIGKALHHTASAIGLGFFDRLLGAIFGYLRGCLLCVAILMAVTAFLPPTSAVAKSSLTPYFLAGAHAVSFVVPQDLRQLIRDGAAQLKHTAPDWIKRHE</sequence>
<protein>
    <submittedName>
        <fullName evidence="6">CvpA family protein</fullName>
    </submittedName>
</protein>